<organism evidence="1 2">
    <name type="scientific">Nitzschia inconspicua</name>
    <dbReference type="NCBI Taxonomy" id="303405"/>
    <lineage>
        <taxon>Eukaryota</taxon>
        <taxon>Sar</taxon>
        <taxon>Stramenopiles</taxon>
        <taxon>Ochrophyta</taxon>
        <taxon>Bacillariophyta</taxon>
        <taxon>Bacillariophyceae</taxon>
        <taxon>Bacillariophycidae</taxon>
        <taxon>Bacillariales</taxon>
        <taxon>Bacillariaceae</taxon>
        <taxon>Nitzschia</taxon>
    </lineage>
</organism>
<sequence>MYNGLVNTTNAMLFATILAGGSNFKLTLWPYKQQAATVSASETLTHSLSSQPGEQANDATLFHPLCSLTPTYITIATILAGESNEGLFLSSSIPPTICHRFRIRDVAPPSSLPTKGPSK</sequence>
<gene>
    <name evidence="1" type="ORF">IV203_027018</name>
</gene>
<reference evidence="1" key="1">
    <citation type="journal article" date="2021" name="Sci. Rep.">
        <title>Diploid genomic architecture of Nitzschia inconspicua, an elite biomass production diatom.</title>
        <authorList>
            <person name="Oliver A."/>
            <person name="Podell S."/>
            <person name="Pinowska A."/>
            <person name="Traller J.C."/>
            <person name="Smith S.R."/>
            <person name="McClure R."/>
            <person name="Beliaev A."/>
            <person name="Bohutskyi P."/>
            <person name="Hill E.A."/>
            <person name="Rabines A."/>
            <person name="Zheng H."/>
            <person name="Allen L.Z."/>
            <person name="Kuo A."/>
            <person name="Grigoriev I.V."/>
            <person name="Allen A.E."/>
            <person name="Hazlebeck D."/>
            <person name="Allen E.E."/>
        </authorList>
    </citation>
    <scope>NUCLEOTIDE SEQUENCE</scope>
    <source>
        <strain evidence="1">Hildebrandi</strain>
    </source>
</reference>
<dbReference type="Proteomes" id="UP000693970">
    <property type="component" value="Unassembled WGS sequence"/>
</dbReference>
<evidence type="ECO:0000313" key="2">
    <source>
        <dbReference type="Proteomes" id="UP000693970"/>
    </source>
</evidence>
<reference evidence="1" key="2">
    <citation type="submission" date="2021-04" db="EMBL/GenBank/DDBJ databases">
        <authorList>
            <person name="Podell S."/>
        </authorList>
    </citation>
    <scope>NUCLEOTIDE SEQUENCE</scope>
    <source>
        <strain evidence="1">Hildebrandi</strain>
    </source>
</reference>
<comment type="caution">
    <text evidence="1">The sequence shown here is derived from an EMBL/GenBank/DDBJ whole genome shotgun (WGS) entry which is preliminary data.</text>
</comment>
<name>A0A9K3PXQ9_9STRA</name>
<protein>
    <submittedName>
        <fullName evidence="1">Uncharacterized protein</fullName>
    </submittedName>
</protein>
<keyword evidence="2" id="KW-1185">Reference proteome</keyword>
<proteinExistence type="predicted"/>
<dbReference type="EMBL" id="JAGRRH010000010">
    <property type="protein sequence ID" value="KAG7363657.1"/>
    <property type="molecule type" value="Genomic_DNA"/>
</dbReference>
<dbReference type="AlphaFoldDB" id="A0A9K3PXQ9"/>
<accession>A0A9K3PXQ9</accession>
<evidence type="ECO:0000313" key="1">
    <source>
        <dbReference type="EMBL" id="KAG7363657.1"/>
    </source>
</evidence>